<evidence type="ECO:0000256" key="1">
    <source>
        <dbReference type="SAM" id="SignalP"/>
    </source>
</evidence>
<reference evidence="2" key="1">
    <citation type="submission" date="2022-06" db="EMBL/GenBank/DDBJ databases">
        <title>Isolation and Genomics of Futiania mangrovii gen. nov., sp. nov., a Rare and Metabolically-versatile member in the Class Alphaproteobacteria.</title>
        <authorList>
            <person name="Liu L."/>
            <person name="Huang W.-C."/>
            <person name="Pan J."/>
            <person name="Li J."/>
            <person name="Huang Y."/>
            <person name="Du H."/>
            <person name="Liu Y."/>
            <person name="Li M."/>
        </authorList>
    </citation>
    <scope>NUCLEOTIDE SEQUENCE</scope>
    <source>
        <strain evidence="2">FT118</strain>
    </source>
</reference>
<accession>A0A9J6PKL5</accession>
<proteinExistence type="predicted"/>
<dbReference type="InterPro" id="IPR010642">
    <property type="entry name" value="Invasion_prot_B"/>
</dbReference>
<name>A0A9J6PKL5_9PROT</name>
<dbReference type="RefSeq" id="WP_269332562.1">
    <property type="nucleotide sequence ID" value="NZ_JAMZFT010000002.1"/>
</dbReference>
<dbReference type="InterPro" id="IPR038696">
    <property type="entry name" value="IalB_sf"/>
</dbReference>
<comment type="caution">
    <text evidence="2">The sequence shown here is derived from an EMBL/GenBank/DDBJ whole genome shotgun (WGS) entry which is preliminary data.</text>
</comment>
<organism evidence="2 3">
    <name type="scientific">Futiania mangrovi</name>
    <dbReference type="NCBI Taxonomy" id="2959716"/>
    <lineage>
        <taxon>Bacteria</taxon>
        <taxon>Pseudomonadati</taxon>
        <taxon>Pseudomonadota</taxon>
        <taxon>Alphaproteobacteria</taxon>
        <taxon>Futianiales</taxon>
        <taxon>Futianiaceae</taxon>
        <taxon>Futiania</taxon>
    </lineage>
</organism>
<dbReference type="AlphaFoldDB" id="A0A9J6PKL5"/>
<protein>
    <submittedName>
        <fullName evidence="2">Invasion associated locus B family protein</fullName>
    </submittedName>
</protein>
<keyword evidence="3" id="KW-1185">Reference proteome</keyword>
<dbReference type="Proteomes" id="UP001055804">
    <property type="component" value="Unassembled WGS sequence"/>
</dbReference>
<evidence type="ECO:0000313" key="2">
    <source>
        <dbReference type="EMBL" id="MCP1336610.1"/>
    </source>
</evidence>
<dbReference type="Pfam" id="PF06776">
    <property type="entry name" value="IalB"/>
    <property type="match status" value="1"/>
</dbReference>
<keyword evidence="1" id="KW-0732">Signal</keyword>
<feature type="signal peptide" evidence="1">
    <location>
        <begin position="1"/>
        <end position="32"/>
    </location>
</feature>
<dbReference type="EMBL" id="JAMZFT010000002">
    <property type="protein sequence ID" value="MCP1336610.1"/>
    <property type="molecule type" value="Genomic_DNA"/>
</dbReference>
<dbReference type="Gene3D" id="2.60.40.1880">
    <property type="entry name" value="Invasion associated locus B (IalB) protein"/>
    <property type="match status" value="1"/>
</dbReference>
<gene>
    <name evidence="2" type="ORF">NJQ99_09350</name>
</gene>
<sequence length="180" mass="19271">MTGRKARSFLGKVLRGALAAGTGLLIAGQAAAAGPELLGNFRDWTAFAMTDGGQKTCWMATKPVEALPDNVRRGDIYLMVTHRPGQSVKNEVSVITGYTYEPGSSVTATVGTDNWSLFTQGDGAWLRDAVEEQRLVEAMKRGANIRVKGRSNRGTDTTDTYSLIGFTAAHKTISEACGVR</sequence>
<evidence type="ECO:0000313" key="3">
    <source>
        <dbReference type="Proteomes" id="UP001055804"/>
    </source>
</evidence>
<feature type="chain" id="PRO_5039923930" evidence="1">
    <location>
        <begin position="33"/>
        <end position="180"/>
    </location>
</feature>